<dbReference type="InterPro" id="IPR012296">
    <property type="entry name" value="Nuclease_put_TT1808"/>
</dbReference>
<dbReference type="InterPro" id="IPR011335">
    <property type="entry name" value="Restrct_endonuc-II-like"/>
</dbReference>
<dbReference type="PANTHER" id="PTHR36558:SF1">
    <property type="entry name" value="RESTRICTION ENDONUCLEASE DOMAIN-CONTAINING PROTEIN-RELATED"/>
    <property type="match status" value="1"/>
</dbReference>
<dbReference type="InterPro" id="IPR008538">
    <property type="entry name" value="Uma2"/>
</dbReference>
<dbReference type="EMBL" id="BKBC01000161">
    <property type="protein sequence ID" value="GEQ23559.1"/>
    <property type="molecule type" value="Genomic_DNA"/>
</dbReference>
<dbReference type="RefSeq" id="WP_146869469.1">
    <property type="nucleotide sequence ID" value="NZ_BKBC01000161.1"/>
</dbReference>
<dbReference type="SUPFAM" id="SSF52980">
    <property type="entry name" value="Restriction endonuclease-like"/>
    <property type="match status" value="1"/>
</dbReference>
<sequence length="178" mass="20858">MNPNKDIYITPDEYEKLQETFNYKTEYDDGKIIMHLDTSDYHNEIVGNIAAYLKIYLKGSNCKVRIEQIEVIFDESHKYKPDVFVVCEESSMKGQSYTSVPKIIFEVISKSTASHDRITKLDIYQKHGVTEYNMVEQNGNIIQCTLKDDYYSINTYHKGDVYKSFVFPQLEIDLEDIF</sequence>
<feature type="domain" description="Putative restriction endonuclease" evidence="1">
    <location>
        <begin position="12"/>
        <end position="174"/>
    </location>
</feature>
<protein>
    <recommendedName>
        <fullName evidence="1">Putative restriction endonuclease domain-containing protein</fullName>
    </recommendedName>
</protein>
<dbReference type="AlphaFoldDB" id="A0A512TTI6"/>
<organism evidence="2 3">
    <name type="scientific">Clostridium butyricum</name>
    <dbReference type="NCBI Taxonomy" id="1492"/>
    <lineage>
        <taxon>Bacteria</taxon>
        <taxon>Bacillati</taxon>
        <taxon>Bacillota</taxon>
        <taxon>Clostridia</taxon>
        <taxon>Eubacteriales</taxon>
        <taxon>Clostridiaceae</taxon>
        <taxon>Clostridium</taxon>
    </lineage>
</organism>
<proteinExistence type="predicted"/>
<evidence type="ECO:0000313" key="2">
    <source>
        <dbReference type="EMBL" id="GEQ23559.1"/>
    </source>
</evidence>
<accession>A0A512TTI6</accession>
<gene>
    <name evidence="2" type="ORF">CBU02nite_40650</name>
</gene>
<name>A0A512TTI6_CLOBU</name>
<evidence type="ECO:0000313" key="3">
    <source>
        <dbReference type="Proteomes" id="UP000321089"/>
    </source>
</evidence>
<dbReference type="PANTHER" id="PTHR36558">
    <property type="entry name" value="GLR1098 PROTEIN"/>
    <property type="match status" value="1"/>
</dbReference>
<dbReference type="Gene3D" id="3.90.1570.10">
    <property type="entry name" value="tt1808, chain A"/>
    <property type="match status" value="1"/>
</dbReference>
<reference evidence="2 3" key="1">
    <citation type="submission" date="2019-07" db="EMBL/GenBank/DDBJ databases">
        <title>Whole genome shotgun sequence of Clostridium butyricum NBRC 3858.</title>
        <authorList>
            <person name="Hosoyama A."/>
            <person name="Uohara A."/>
            <person name="Ohji S."/>
            <person name="Ichikawa N."/>
        </authorList>
    </citation>
    <scope>NUCLEOTIDE SEQUENCE [LARGE SCALE GENOMIC DNA]</scope>
    <source>
        <strain evidence="2 3">NBRC 3858</strain>
    </source>
</reference>
<dbReference type="CDD" id="cd06260">
    <property type="entry name" value="DUF820-like"/>
    <property type="match status" value="1"/>
</dbReference>
<comment type="caution">
    <text evidence="2">The sequence shown here is derived from an EMBL/GenBank/DDBJ whole genome shotgun (WGS) entry which is preliminary data.</text>
</comment>
<dbReference type="Pfam" id="PF05685">
    <property type="entry name" value="Uma2"/>
    <property type="match status" value="1"/>
</dbReference>
<dbReference type="Proteomes" id="UP000321089">
    <property type="component" value="Unassembled WGS sequence"/>
</dbReference>
<evidence type="ECO:0000259" key="1">
    <source>
        <dbReference type="Pfam" id="PF05685"/>
    </source>
</evidence>